<evidence type="ECO:0000256" key="3">
    <source>
        <dbReference type="ARBA" id="ARBA00023002"/>
    </source>
</evidence>
<gene>
    <name evidence="10" type="primary">similar to Laccase-4</name>
    <name evidence="10" type="ORF">CLUMA_CG015286</name>
</gene>
<dbReference type="InterPro" id="IPR033138">
    <property type="entry name" value="Cu_oxidase_CS"/>
</dbReference>
<evidence type="ECO:0000313" key="10">
    <source>
        <dbReference type="EMBL" id="CRL02097.1"/>
    </source>
</evidence>
<dbReference type="Pfam" id="PF07732">
    <property type="entry name" value="Cu-oxidase_3"/>
    <property type="match status" value="1"/>
</dbReference>
<feature type="signal peptide" evidence="6">
    <location>
        <begin position="1"/>
        <end position="17"/>
    </location>
</feature>
<keyword evidence="11" id="KW-1185">Reference proteome</keyword>
<evidence type="ECO:0000256" key="5">
    <source>
        <dbReference type="SAM" id="MobiDB-lite"/>
    </source>
</evidence>
<keyword evidence="6" id="KW-0732">Signal</keyword>
<dbReference type="CDD" id="cd13884">
    <property type="entry name" value="CuRO_2_tcLCC_insect_like"/>
    <property type="match status" value="1"/>
</dbReference>
<dbReference type="InterPro" id="IPR001117">
    <property type="entry name" value="Cu-oxidase_2nd"/>
</dbReference>
<sequence>MMVKVLLFTILCYQSCAEIIQTQTDHMCELILDTKILFIPANETWSSSEDPCVVYKCLKTFENENKIEIEKIECNITCPEDYVYKNSTKDCCGSCYATFCMLDDVKHKIGSIWKSDNNCTVNECVYNSDEPYVTSYKKSCPKINSCELESIEVKDCCPYCNSMKSMRKNLPLINEVKLTNRDKYRLHPCLRECVEGQELTCYYEFVVENFQTMSKACYNCPSNMTDCYKPHCIPADGMMRSITVVNRMMPGPNIEVCVNDTIIVDVKNHLMSEGTSIHWHGLHQRNTPYMDGVPQITQCAIPVGQIFRYTFRADNSGTHFWHSHLGMQRGDGVYGAIIVRKAEELNENLYDYDLSDHILITIDWTHLPATSIFTSHHHSGGSNKPPNILINGRGKYFGNLSLAITNNDEMVPTTTESFEEFETTFNIENVEETTTESINQDEHQEVINRSSRSISGAPAPVQPPEKLGNPSQESILVPFEVFNVVKGFRYRFRHINAGFLNCPIQLSIDNHTITVISSDGNALEPVEATFLTTYAGERWDFIVNANQEVGNYFIRARGGMDCDERFTSAFQMAVLHYQGAPEEDPKEKPSYDMKREGLALNSLNTGSGQETSITAAELKSYEKKENKILKPEPDYKFFISYDFYGKDNPLFHVENLYGFNQVEIGRIYTPQLNHITMQMPAKPAMLAKGLLDSTFCNESSLLSQGINCREVFCHCTHVLQVPLNAVVEMILVDEGFTYDANHMFHLHGNYFNVIGMDRLGTNVTIQEVKELDRMGRLRRKLIDSPQKDTVTVPDGGYTIIRFYTDNPGMWFLHCHIDFHAEVGMAMMLKIGDYSEMPSPPKNFPTCFDVSSDEDREKRSNSNSLKFSIFLLFIQVLLY</sequence>
<dbReference type="InterPro" id="IPR011707">
    <property type="entry name" value="Cu-oxidase-like_N"/>
</dbReference>
<dbReference type="OrthoDB" id="2121828at2759"/>
<dbReference type="FunFam" id="2.60.40.420:FF:000031">
    <property type="entry name" value="Laccase-2 isoform A"/>
    <property type="match status" value="1"/>
</dbReference>
<evidence type="ECO:0000313" key="11">
    <source>
        <dbReference type="Proteomes" id="UP000183832"/>
    </source>
</evidence>
<keyword evidence="4" id="KW-0186">Copper</keyword>
<feature type="domain" description="Plastocyanin-like" evidence="9">
    <location>
        <begin position="231"/>
        <end position="342"/>
    </location>
</feature>
<feature type="domain" description="Plastocyanin-like" evidence="8">
    <location>
        <begin position="700"/>
        <end position="830"/>
    </location>
</feature>
<dbReference type="InterPro" id="IPR045087">
    <property type="entry name" value="Cu-oxidase_fam"/>
</dbReference>
<accession>A0A1J1IU81</accession>
<evidence type="ECO:0000259" key="9">
    <source>
        <dbReference type="Pfam" id="PF07732"/>
    </source>
</evidence>
<feature type="chain" id="PRO_5012837050" evidence="6">
    <location>
        <begin position="18"/>
        <end position="878"/>
    </location>
</feature>
<dbReference type="PANTHER" id="PTHR11709:SF394">
    <property type="entry name" value="FI03373P-RELATED"/>
    <property type="match status" value="1"/>
</dbReference>
<comment type="similarity">
    <text evidence="1">Belongs to the multicopper oxidase family.</text>
</comment>
<evidence type="ECO:0000256" key="1">
    <source>
        <dbReference type="ARBA" id="ARBA00010609"/>
    </source>
</evidence>
<organism evidence="10 11">
    <name type="scientific">Clunio marinus</name>
    <dbReference type="NCBI Taxonomy" id="568069"/>
    <lineage>
        <taxon>Eukaryota</taxon>
        <taxon>Metazoa</taxon>
        <taxon>Ecdysozoa</taxon>
        <taxon>Arthropoda</taxon>
        <taxon>Hexapoda</taxon>
        <taxon>Insecta</taxon>
        <taxon>Pterygota</taxon>
        <taxon>Neoptera</taxon>
        <taxon>Endopterygota</taxon>
        <taxon>Diptera</taxon>
        <taxon>Nematocera</taxon>
        <taxon>Chironomoidea</taxon>
        <taxon>Chironomidae</taxon>
        <taxon>Clunio</taxon>
    </lineage>
</organism>
<dbReference type="EMBL" id="CVRI01000057">
    <property type="protein sequence ID" value="CRL02097.1"/>
    <property type="molecule type" value="Genomic_DNA"/>
</dbReference>
<evidence type="ECO:0000256" key="2">
    <source>
        <dbReference type="ARBA" id="ARBA00022723"/>
    </source>
</evidence>
<dbReference type="GO" id="GO:0016491">
    <property type="term" value="F:oxidoreductase activity"/>
    <property type="evidence" value="ECO:0007669"/>
    <property type="project" value="UniProtKB-KW"/>
</dbReference>
<dbReference type="SUPFAM" id="SSF49503">
    <property type="entry name" value="Cupredoxins"/>
    <property type="match status" value="3"/>
</dbReference>
<dbReference type="GO" id="GO:0005507">
    <property type="term" value="F:copper ion binding"/>
    <property type="evidence" value="ECO:0007669"/>
    <property type="project" value="InterPro"/>
</dbReference>
<dbReference type="Proteomes" id="UP000183832">
    <property type="component" value="Unassembled WGS sequence"/>
</dbReference>
<dbReference type="GO" id="GO:0005886">
    <property type="term" value="C:plasma membrane"/>
    <property type="evidence" value="ECO:0007669"/>
    <property type="project" value="TreeGrafter"/>
</dbReference>
<dbReference type="Pfam" id="PF00394">
    <property type="entry name" value="Cu-oxidase"/>
    <property type="match status" value="1"/>
</dbReference>
<dbReference type="InterPro" id="IPR008972">
    <property type="entry name" value="Cupredoxin"/>
</dbReference>
<evidence type="ECO:0000256" key="4">
    <source>
        <dbReference type="ARBA" id="ARBA00023008"/>
    </source>
</evidence>
<dbReference type="PANTHER" id="PTHR11709">
    <property type="entry name" value="MULTI-COPPER OXIDASE"/>
    <property type="match status" value="1"/>
</dbReference>
<dbReference type="InterPro" id="IPR011706">
    <property type="entry name" value="Cu-oxidase_C"/>
</dbReference>
<dbReference type="STRING" id="568069.A0A1J1IU81"/>
<feature type="region of interest" description="Disordered" evidence="5">
    <location>
        <begin position="434"/>
        <end position="469"/>
    </location>
</feature>
<dbReference type="AlphaFoldDB" id="A0A1J1IU81"/>
<dbReference type="Pfam" id="PF07731">
    <property type="entry name" value="Cu-oxidase_2"/>
    <property type="match status" value="1"/>
</dbReference>
<dbReference type="PROSITE" id="PS00080">
    <property type="entry name" value="MULTICOPPER_OXIDASE2"/>
    <property type="match status" value="1"/>
</dbReference>
<evidence type="ECO:0000259" key="8">
    <source>
        <dbReference type="Pfam" id="PF07731"/>
    </source>
</evidence>
<protein>
    <submittedName>
        <fullName evidence="10">CLUMA_CG015286, isoform A</fullName>
    </submittedName>
</protein>
<evidence type="ECO:0000259" key="7">
    <source>
        <dbReference type="Pfam" id="PF00394"/>
    </source>
</evidence>
<dbReference type="GO" id="GO:0006826">
    <property type="term" value="P:iron ion transport"/>
    <property type="evidence" value="ECO:0007669"/>
    <property type="project" value="TreeGrafter"/>
</dbReference>
<dbReference type="CDD" id="cd13858">
    <property type="entry name" value="CuRO_1_tcLCC2_insect_like"/>
    <property type="match status" value="1"/>
</dbReference>
<name>A0A1J1IU81_9DIPT</name>
<dbReference type="FunFam" id="2.60.40.420:FF:000045">
    <property type="entry name" value="Laccase 2"/>
    <property type="match status" value="1"/>
</dbReference>
<dbReference type="Gene3D" id="2.60.40.420">
    <property type="entry name" value="Cupredoxins - blue copper proteins"/>
    <property type="match status" value="3"/>
</dbReference>
<dbReference type="InterPro" id="IPR002355">
    <property type="entry name" value="Cu_oxidase_Cu_BS"/>
</dbReference>
<keyword evidence="2" id="KW-0479">Metal-binding</keyword>
<keyword evidence="3" id="KW-0560">Oxidoreductase</keyword>
<reference evidence="10 11" key="1">
    <citation type="submission" date="2015-04" db="EMBL/GenBank/DDBJ databases">
        <authorList>
            <person name="Syromyatnikov M.Y."/>
            <person name="Popov V.N."/>
        </authorList>
    </citation>
    <scope>NUCLEOTIDE SEQUENCE [LARGE SCALE GENOMIC DNA]</scope>
</reference>
<feature type="domain" description="Plastocyanin-like" evidence="7">
    <location>
        <begin position="357"/>
        <end position="580"/>
    </location>
</feature>
<evidence type="ECO:0000256" key="6">
    <source>
        <dbReference type="SAM" id="SignalP"/>
    </source>
</evidence>
<proteinExistence type="inferred from homology"/>
<dbReference type="PROSITE" id="PS00079">
    <property type="entry name" value="MULTICOPPER_OXIDASE1"/>
    <property type="match status" value="1"/>
</dbReference>
<dbReference type="CDD" id="cd13905">
    <property type="entry name" value="CuRO_3_tcLLC2_insect_like"/>
    <property type="match status" value="1"/>
</dbReference>